<reference evidence="1" key="1">
    <citation type="submission" date="2013-08" db="EMBL/GenBank/DDBJ databases">
        <authorList>
            <person name="Mendez C."/>
            <person name="Richter M."/>
            <person name="Ferrer M."/>
            <person name="Sanchez J."/>
        </authorList>
    </citation>
    <scope>NUCLEOTIDE SEQUENCE</scope>
</reference>
<gene>
    <name evidence="1" type="ORF">B1A_15984</name>
</gene>
<evidence type="ECO:0000313" key="1">
    <source>
        <dbReference type="EMBL" id="EQD42026.1"/>
    </source>
</evidence>
<sequence length="177" mass="19450">GSSGPLLRLWEPALPSSIDRRDIENVLGKLCRRVKDDGFDNHGLLLQARLTREGPRERPGAFYDVTKVGFTGTHCPVAQFGLDSDHEISRVIGFGLVVSRVRHRPMLCRLLPGATNDVRTVEETLAILQEMGGTGRMSFEGMALSMDRGMVSVPNLKRVVQAGYHQVGMVKGWPKGA</sequence>
<protein>
    <submittedName>
        <fullName evidence="1">Transposase IS4 family protein</fullName>
    </submittedName>
</protein>
<name>T0Z248_9ZZZZ</name>
<organism evidence="1">
    <name type="scientific">mine drainage metagenome</name>
    <dbReference type="NCBI Taxonomy" id="410659"/>
    <lineage>
        <taxon>unclassified sequences</taxon>
        <taxon>metagenomes</taxon>
        <taxon>ecological metagenomes</taxon>
    </lineage>
</organism>
<reference evidence="1" key="2">
    <citation type="journal article" date="2014" name="ISME J.">
        <title>Microbial stratification in low pH oxic and suboxic macroscopic growths along an acid mine drainage.</title>
        <authorList>
            <person name="Mendez-Garcia C."/>
            <person name="Mesa V."/>
            <person name="Sprenger R.R."/>
            <person name="Richter M."/>
            <person name="Diez M.S."/>
            <person name="Solano J."/>
            <person name="Bargiela R."/>
            <person name="Golyshina O.V."/>
            <person name="Manteca A."/>
            <person name="Ramos J.L."/>
            <person name="Gallego J.R."/>
            <person name="Llorente I."/>
            <person name="Martins Dos Santos V.A."/>
            <person name="Jensen O.N."/>
            <person name="Pelaez A.I."/>
            <person name="Sanchez J."/>
            <person name="Ferrer M."/>
        </authorList>
    </citation>
    <scope>NUCLEOTIDE SEQUENCE</scope>
</reference>
<accession>T0Z248</accession>
<proteinExistence type="predicted"/>
<feature type="non-terminal residue" evidence="1">
    <location>
        <position position="177"/>
    </location>
</feature>
<feature type="non-terminal residue" evidence="1">
    <location>
        <position position="1"/>
    </location>
</feature>
<dbReference type="EMBL" id="AUZX01011742">
    <property type="protein sequence ID" value="EQD42026.1"/>
    <property type="molecule type" value="Genomic_DNA"/>
</dbReference>
<comment type="caution">
    <text evidence="1">The sequence shown here is derived from an EMBL/GenBank/DDBJ whole genome shotgun (WGS) entry which is preliminary data.</text>
</comment>
<dbReference type="AlphaFoldDB" id="T0Z248"/>